<dbReference type="RefSeq" id="WP_393991921.1">
    <property type="nucleotide sequence ID" value="NZ_JBAFVH010000003.1"/>
</dbReference>
<dbReference type="Pfam" id="PF13561">
    <property type="entry name" value="adh_short_C2"/>
    <property type="match status" value="1"/>
</dbReference>
<dbReference type="InterPro" id="IPR036291">
    <property type="entry name" value="NAD(P)-bd_dom_sf"/>
</dbReference>
<dbReference type="SMART" id="SM00822">
    <property type="entry name" value="PKS_KR"/>
    <property type="match status" value="1"/>
</dbReference>
<comment type="caution">
    <text evidence="3">The sequence shown here is derived from an EMBL/GenBank/DDBJ whole genome shotgun (WGS) entry which is preliminary data.</text>
</comment>
<dbReference type="PANTHER" id="PTHR42760:SF123">
    <property type="entry name" value="OXIDOREDUCTASE"/>
    <property type="match status" value="1"/>
</dbReference>
<sequence>MSIAIAMPGAAPPVAGLQGKIVIVTGGGRGLGRAISEGFAAAGAHVVLTGRTAATVEEASAAIAAQGGAAEGFAADVSREDDVDALCRAVVARHGRIDALVNNAGINPWYKAAEDTSLDEWRAVVDTNLTGVFLAARAAGRLMLAQGEGAIVNVTSVAGRVGLARTTAYCAAKGGVELMTRQLALEWAKKGVRVNAVGPGYFETDLTEGLRHNPKLAERVTARTPMGRFGHPQELVGACLFLASPAASYITGASLAVDGGWTAA</sequence>
<evidence type="ECO:0000313" key="3">
    <source>
        <dbReference type="EMBL" id="MFG1372007.1"/>
    </source>
</evidence>
<dbReference type="InterPro" id="IPR002347">
    <property type="entry name" value="SDR_fam"/>
</dbReference>
<dbReference type="Gene3D" id="3.40.50.720">
    <property type="entry name" value="NAD(P)-binding Rossmann-like Domain"/>
    <property type="match status" value="1"/>
</dbReference>
<dbReference type="InterPro" id="IPR057326">
    <property type="entry name" value="KR_dom"/>
</dbReference>
<keyword evidence="4" id="KW-1185">Reference proteome</keyword>
<dbReference type="PRINTS" id="PR00081">
    <property type="entry name" value="GDHRDH"/>
</dbReference>
<dbReference type="PANTHER" id="PTHR42760">
    <property type="entry name" value="SHORT-CHAIN DEHYDROGENASES/REDUCTASES FAMILY MEMBER"/>
    <property type="match status" value="1"/>
</dbReference>
<dbReference type="SUPFAM" id="SSF51735">
    <property type="entry name" value="NAD(P)-binding Rossmann-fold domains"/>
    <property type="match status" value="1"/>
</dbReference>
<evidence type="ECO:0000256" key="1">
    <source>
        <dbReference type="ARBA" id="ARBA00006484"/>
    </source>
</evidence>
<dbReference type="InterPro" id="IPR020904">
    <property type="entry name" value="Sc_DH/Rdtase_CS"/>
</dbReference>
<dbReference type="NCBIfam" id="NF005559">
    <property type="entry name" value="PRK07231.1"/>
    <property type="match status" value="1"/>
</dbReference>
<comment type="similarity">
    <text evidence="1">Belongs to the short-chain dehydrogenases/reductases (SDR) family.</text>
</comment>
<protein>
    <submittedName>
        <fullName evidence="3">SDR family NAD(P)-dependent oxidoreductase</fullName>
    </submittedName>
</protein>
<feature type="domain" description="Ketoreductase" evidence="2">
    <location>
        <begin position="20"/>
        <end position="200"/>
    </location>
</feature>
<organism evidence="3 4">
    <name type="scientific">Xanthobacter oligotrophicus</name>
    <dbReference type="NCBI Taxonomy" id="2607286"/>
    <lineage>
        <taxon>Bacteria</taxon>
        <taxon>Pseudomonadati</taxon>
        <taxon>Pseudomonadota</taxon>
        <taxon>Alphaproteobacteria</taxon>
        <taxon>Hyphomicrobiales</taxon>
        <taxon>Xanthobacteraceae</taxon>
        <taxon>Xanthobacter</taxon>
    </lineage>
</organism>
<dbReference type="NCBIfam" id="NF009466">
    <property type="entry name" value="PRK12826.1-2"/>
    <property type="match status" value="1"/>
</dbReference>
<dbReference type="EMBL" id="JBAFVH010000003">
    <property type="protein sequence ID" value="MFG1372007.1"/>
    <property type="molecule type" value="Genomic_DNA"/>
</dbReference>
<gene>
    <name evidence="3" type="ORF">V5F32_07520</name>
</gene>
<evidence type="ECO:0000259" key="2">
    <source>
        <dbReference type="SMART" id="SM00822"/>
    </source>
</evidence>
<name>A0ABW6ZU81_9HYPH</name>
<dbReference type="PRINTS" id="PR00080">
    <property type="entry name" value="SDRFAMILY"/>
</dbReference>
<accession>A0ABW6ZU81</accession>
<reference evidence="3 4" key="1">
    <citation type="submission" date="2024-02" db="EMBL/GenBank/DDBJ databases">
        <title>Expansion and revision of Xanthobacter and proposal of Roseixanthobacter gen. nov.</title>
        <authorList>
            <person name="Soltysiak M.P.M."/>
            <person name="Jalihal A."/>
            <person name="Ory A."/>
            <person name="Chrisophersen C."/>
            <person name="Lee A.D."/>
            <person name="Boulton J."/>
            <person name="Springer M."/>
        </authorList>
    </citation>
    <scope>NUCLEOTIDE SEQUENCE [LARGE SCALE GENOMIC DNA]</scope>
    <source>
        <strain evidence="3 4">23A</strain>
    </source>
</reference>
<evidence type="ECO:0000313" key="4">
    <source>
        <dbReference type="Proteomes" id="UP001604002"/>
    </source>
</evidence>
<dbReference type="Proteomes" id="UP001604002">
    <property type="component" value="Unassembled WGS sequence"/>
</dbReference>
<dbReference type="PROSITE" id="PS00061">
    <property type="entry name" value="ADH_SHORT"/>
    <property type="match status" value="1"/>
</dbReference>
<proteinExistence type="inferred from homology"/>